<evidence type="ECO:0000256" key="1">
    <source>
        <dbReference type="SAM" id="Phobius"/>
    </source>
</evidence>
<dbReference type="EMBL" id="NIBL01000002">
    <property type="protein sequence ID" value="OUZ17941.1"/>
    <property type="molecule type" value="Genomic_DNA"/>
</dbReference>
<feature type="transmembrane region" description="Helical" evidence="1">
    <location>
        <begin position="33"/>
        <end position="51"/>
    </location>
</feature>
<keyword evidence="1" id="KW-0472">Membrane</keyword>
<reference evidence="2 3" key="1">
    <citation type="submission" date="2017-05" db="EMBL/GenBank/DDBJ databases">
        <title>The Genome Sequence of Enterococcus faecium 2D5_DIV0622.</title>
        <authorList>
            <consortium name="The Broad Institute Genomics Platform"/>
            <consortium name="The Broad Institute Genomic Center for Infectious Diseases"/>
            <person name="Earl A."/>
            <person name="Manson A."/>
            <person name="Schwartman J."/>
            <person name="Gilmore M."/>
            <person name="Abouelleil A."/>
            <person name="Cao P."/>
            <person name="Chapman S."/>
            <person name="Cusick C."/>
            <person name="Shea T."/>
            <person name="Young S."/>
            <person name="Neafsey D."/>
            <person name="Nusbaum C."/>
            <person name="Birren B."/>
        </authorList>
    </citation>
    <scope>NUCLEOTIDE SEQUENCE [LARGE SCALE GENOMIC DNA]</scope>
    <source>
        <strain evidence="2 3">2D5_DIV0622</strain>
    </source>
</reference>
<dbReference type="AlphaFoldDB" id="A0A200I0T9"/>
<evidence type="ECO:0000313" key="3">
    <source>
        <dbReference type="Proteomes" id="UP000196503"/>
    </source>
</evidence>
<gene>
    <name evidence="2" type="ORF">A5869_001413</name>
</gene>
<accession>A0A200I0T9</accession>
<comment type="caution">
    <text evidence="2">The sequence shown here is derived from an EMBL/GenBank/DDBJ whole genome shotgun (WGS) entry which is preliminary data.</text>
</comment>
<keyword evidence="1" id="KW-1133">Transmembrane helix</keyword>
<keyword evidence="1" id="KW-0812">Transmembrane</keyword>
<feature type="transmembrane region" description="Helical" evidence="1">
    <location>
        <begin position="7"/>
        <end position="27"/>
    </location>
</feature>
<dbReference type="RefSeq" id="WP_087663309.1">
    <property type="nucleotide sequence ID" value="NZ_NIBL01000002.1"/>
</dbReference>
<sequence length="64" mass="7938">MKKQLFSSFLSILLFQIMITLFIYRVVQEDRRWYYFAMMGLLAAQIILQWYKFSRYIKNNEEKA</sequence>
<dbReference type="Proteomes" id="UP000196503">
    <property type="component" value="Unassembled WGS sequence"/>
</dbReference>
<proteinExistence type="predicted"/>
<evidence type="ECO:0000313" key="2">
    <source>
        <dbReference type="EMBL" id="OUZ17941.1"/>
    </source>
</evidence>
<name>A0A200I0T9_9ENTE</name>
<protein>
    <submittedName>
        <fullName evidence="2">Uncharacterized protein</fullName>
    </submittedName>
</protein>
<organism evidence="2 3">
    <name type="scientific">Enterococcus cecorum</name>
    <dbReference type="NCBI Taxonomy" id="44008"/>
    <lineage>
        <taxon>Bacteria</taxon>
        <taxon>Bacillati</taxon>
        <taxon>Bacillota</taxon>
        <taxon>Bacilli</taxon>
        <taxon>Lactobacillales</taxon>
        <taxon>Enterococcaceae</taxon>
        <taxon>Enterococcus</taxon>
    </lineage>
</organism>